<evidence type="ECO:0000259" key="1">
    <source>
        <dbReference type="Pfam" id="PF12680"/>
    </source>
</evidence>
<reference evidence="2 3" key="1">
    <citation type="submission" date="2015-01" db="EMBL/GenBank/DDBJ databases">
        <title>The Genome Sequence of Rhinocladiella mackenzie CBS 650.93.</title>
        <authorList>
            <consortium name="The Broad Institute Genomics Platform"/>
            <person name="Cuomo C."/>
            <person name="de Hoog S."/>
            <person name="Gorbushina A."/>
            <person name="Stielow B."/>
            <person name="Teixiera M."/>
            <person name="Abouelleil A."/>
            <person name="Chapman S.B."/>
            <person name="Priest M."/>
            <person name="Young S.K."/>
            <person name="Wortman J."/>
            <person name="Nusbaum C."/>
            <person name="Birren B."/>
        </authorList>
    </citation>
    <scope>NUCLEOTIDE SEQUENCE [LARGE SCALE GENOMIC DNA]</scope>
    <source>
        <strain evidence="2 3">CBS 650.93</strain>
    </source>
</reference>
<dbReference type="EMBL" id="KN847481">
    <property type="protein sequence ID" value="KIX01715.1"/>
    <property type="molecule type" value="Genomic_DNA"/>
</dbReference>
<dbReference type="AlphaFoldDB" id="A0A0D2IYL7"/>
<evidence type="ECO:0000313" key="3">
    <source>
        <dbReference type="Proteomes" id="UP000053617"/>
    </source>
</evidence>
<organism evidence="2 3">
    <name type="scientific">Rhinocladiella mackenziei CBS 650.93</name>
    <dbReference type="NCBI Taxonomy" id="1442369"/>
    <lineage>
        <taxon>Eukaryota</taxon>
        <taxon>Fungi</taxon>
        <taxon>Dikarya</taxon>
        <taxon>Ascomycota</taxon>
        <taxon>Pezizomycotina</taxon>
        <taxon>Eurotiomycetes</taxon>
        <taxon>Chaetothyriomycetidae</taxon>
        <taxon>Chaetothyriales</taxon>
        <taxon>Herpotrichiellaceae</taxon>
        <taxon>Rhinocladiella</taxon>
    </lineage>
</organism>
<sequence>MSSLTAEEFLKYIKAFNSRDFKTQHSFYHPEVELLLPAEEKEPVLKGSDGIFNHYARIFSYYNEHLIPIEIMANGRRLFFVMETLFQAANPISNGIAKRAWEPGDLGRMTVWALYDLEDGKMKKIVCNQEKFEWFGKSKSFEQALEESQSRTAPEFRI</sequence>
<proteinExistence type="predicted"/>
<evidence type="ECO:0000313" key="2">
    <source>
        <dbReference type="EMBL" id="KIX01715.1"/>
    </source>
</evidence>
<dbReference type="VEuPathDB" id="FungiDB:Z518_09441"/>
<dbReference type="InterPro" id="IPR032710">
    <property type="entry name" value="NTF2-like_dom_sf"/>
</dbReference>
<dbReference type="GeneID" id="25297512"/>
<dbReference type="Proteomes" id="UP000053617">
    <property type="component" value="Unassembled WGS sequence"/>
</dbReference>
<dbReference type="Gene3D" id="3.10.450.50">
    <property type="match status" value="1"/>
</dbReference>
<gene>
    <name evidence="2" type="ORF">Z518_09441</name>
</gene>
<protein>
    <submittedName>
        <fullName evidence="2">Rhinocladiella mackenziei CBS 650.93 unplaced genomic scaffold supercont1.7, whole genome shotgun sequence</fullName>
    </submittedName>
</protein>
<feature type="domain" description="SnoaL-like" evidence="1">
    <location>
        <begin position="11"/>
        <end position="123"/>
    </location>
</feature>
<name>A0A0D2IYL7_9EURO</name>
<dbReference type="SUPFAM" id="SSF54427">
    <property type="entry name" value="NTF2-like"/>
    <property type="match status" value="1"/>
</dbReference>
<dbReference type="InterPro" id="IPR037401">
    <property type="entry name" value="SnoaL-like"/>
</dbReference>
<dbReference type="RefSeq" id="XP_013268851.1">
    <property type="nucleotide sequence ID" value="XM_013413397.1"/>
</dbReference>
<dbReference type="Pfam" id="PF12680">
    <property type="entry name" value="SnoaL_2"/>
    <property type="match status" value="1"/>
</dbReference>
<dbReference type="HOGENOM" id="CLU_1652774_0_0_1"/>
<accession>A0A0D2IYL7</accession>
<keyword evidence="3" id="KW-1185">Reference proteome</keyword>
<dbReference type="OrthoDB" id="4828938at2759"/>